<evidence type="ECO:0000313" key="1">
    <source>
        <dbReference type="EMBL" id="GFS61192.1"/>
    </source>
</evidence>
<gene>
    <name evidence="1" type="ORF">NPIL_364911</name>
</gene>
<evidence type="ECO:0000313" key="2">
    <source>
        <dbReference type="Proteomes" id="UP000887013"/>
    </source>
</evidence>
<organism evidence="1 2">
    <name type="scientific">Nephila pilipes</name>
    <name type="common">Giant wood spider</name>
    <name type="synonym">Nephila maculata</name>
    <dbReference type="NCBI Taxonomy" id="299642"/>
    <lineage>
        <taxon>Eukaryota</taxon>
        <taxon>Metazoa</taxon>
        <taxon>Ecdysozoa</taxon>
        <taxon>Arthropoda</taxon>
        <taxon>Chelicerata</taxon>
        <taxon>Arachnida</taxon>
        <taxon>Araneae</taxon>
        <taxon>Araneomorphae</taxon>
        <taxon>Entelegynae</taxon>
        <taxon>Araneoidea</taxon>
        <taxon>Nephilidae</taxon>
        <taxon>Nephila</taxon>
    </lineage>
</organism>
<dbReference type="AlphaFoldDB" id="A0A8X6KN33"/>
<dbReference type="Proteomes" id="UP000887013">
    <property type="component" value="Unassembled WGS sequence"/>
</dbReference>
<protein>
    <submittedName>
        <fullName evidence="1">Uncharacterized protein</fullName>
    </submittedName>
</protein>
<reference evidence="1" key="1">
    <citation type="submission" date="2020-08" db="EMBL/GenBank/DDBJ databases">
        <title>Multicomponent nature underlies the extraordinary mechanical properties of spider dragline silk.</title>
        <authorList>
            <person name="Kono N."/>
            <person name="Nakamura H."/>
            <person name="Mori M."/>
            <person name="Yoshida Y."/>
            <person name="Ohtoshi R."/>
            <person name="Malay A.D."/>
            <person name="Moran D.A.P."/>
            <person name="Tomita M."/>
            <person name="Numata K."/>
            <person name="Arakawa K."/>
        </authorList>
    </citation>
    <scope>NUCLEOTIDE SEQUENCE</scope>
</reference>
<dbReference type="EMBL" id="BMAW01047512">
    <property type="protein sequence ID" value="GFS61192.1"/>
    <property type="molecule type" value="Genomic_DNA"/>
</dbReference>
<comment type="caution">
    <text evidence="1">The sequence shown here is derived from an EMBL/GenBank/DDBJ whole genome shotgun (WGS) entry which is preliminary data.</text>
</comment>
<accession>A0A8X6KN33</accession>
<sequence>MSKRRLLRKNWWANMAEAAVENKEIDFPVDADDLASLLPPQEKETSRESVSAQYIPDSSRPLQFRLASMDGISTDGRRHTCCERFRDACINLGMHLESIRNNGDYEIDLLNFSKPVVFKR</sequence>
<name>A0A8X6KN33_NEPPI</name>
<proteinExistence type="predicted"/>
<keyword evidence="2" id="KW-1185">Reference proteome</keyword>